<gene>
    <name evidence="2" type="ORF">H8K52_11535</name>
</gene>
<feature type="transmembrane region" description="Helical" evidence="1">
    <location>
        <begin position="56"/>
        <end position="80"/>
    </location>
</feature>
<proteinExistence type="predicted"/>
<evidence type="ECO:0000313" key="2">
    <source>
        <dbReference type="EMBL" id="MBC3807978.1"/>
    </source>
</evidence>
<organism evidence="2 3">
    <name type="scientific">Undibacterium seohonense</name>
    <dbReference type="NCBI Taxonomy" id="1344950"/>
    <lineage>
        <taxon>Bacteria</taxon>
        <taxon>Pseudomonadati</taxon>
        <taxon>Pseudomonadota</taxon>
        <taxon>Betaproteobacteria</taxon>
        <taxon>Burkholderiales</taxon>
        <taxon>Oxalobacteraceae</taxon>
        <taxon>Undibacterium</taxon>
    </lineage>
</organism>
<accession>A0ABR6X4V9</accession>
<evidence type="ECO:0000313" key="3">
    <source>
        <dbReference type="Proteomes" id="UP000648257"/>
    </source>
</evidence>
<dbReference type="Proteomes" id="UP000648257">
    <property type="component" value="Unassembled WGS sequence"/>
</dbReference>
<keyword evidence="1" id="KW-0812">Transmembrane</keyword>
<keyword evidence="1" id="KW-0472">Membrane</keyword>
<evidence type="ECO:0000256" key="1">
    <source>
        <dbReference type="SAM" id="Phobius"/>
    </source>
</evidence>
<name>A0ABR6X4V9_9BURK</name>
<feature type="transmembrane region" description="Helical" evidence="1">
    <location>
        <begin position="6"/>
        <end position="22"/>
    </location>
</feature>
<evidence type="ECO:0008006" key="4">
    <source>
        <dbReference type="Google" id="ProtNLM"/>
    </source>
</evidence>
<sequence>MLSLSPLWWLLLPLVGLPIWWHRQRRQTQQMQTLATTKFLPAAPPQLLRVWRWRDLLLLLLRCVMLLTMLAMLAGVVASWRGDTVLISPELDPQWVQQTLQETGFTKAKQMTFCAANTCDVDTDNVLFWLEQQQAQWHQDARWLVLAPTGYVRMNGQKPDVRHTLTVRVAPPSAKPVMPRSTIHVAVNSARMEQWRRLFSAFEEAGVGAYTFALNDKLDARTAIAVWDQISPMTSDWSAPLIWQTIATKPAQTGTNAPANSSLQALHIGLRLHKDGQLWTVDQSHDWPLQNVQDAKKLYEAWRSRYVATTPLQSQEVKTNPTAPLSLKALDAVSSTYCLYVLLILFLLERSLAHVRRS</sequence>
<comment type="caution">
    <text evidence="2">The sequence shown here is derived from an EMBL/GenBank/DDBJ whole genome shotgun (WGS) entry which is preliminary data.</text>
</comment>
<reference evidence="2 3" key="1">
    <citation type="submission" date="2020-08" db="EMBL/GenBank/DDBJ databases">
        <title>Novel species isolated from subtropical streams in China.</title>
        <authorList>
            <person name="Lu H."/>
        </authorList>
    </citation>
    <scope>NUCLEOTIDE SEQUENCE [LARGE SCALE GENOMIC DNA]</scope>
    <source>
        <strain evidence="2 3">KACC 16656</strain>
    </source>
</reference>
<keyword evidence="3" id="KW-1185">Reference proteome</keyword>
<keyword evidence="1" id="KW-1133">Transmembrane helix</keyword>
<dbReference type="EMBL" id="JACOFW010000011">
    <property type="protein sequence ID" value="MBC3807978.1"/>
    <property type="molecule type" value="Genomic_DNA"/>
</dbReference>
<protein>
    <recommendedName>
        <fullName evidence="4">N-terminal double-transmembrane domain-containing protein</fullName>
    </recommendedName>
</protein>